<dbReference type="Pfam" id="PF15362">
    <property type="entry name" value="Enamelin"/>
    <property type="match status" value="1"/>
</dbReference>
<dbReference type="GO" id="GO:0031012">
    <property type="term" value="C:extracellular matrix"/>
    <property type="evidence" value="ECO:0007669"/>
    <property type="project" value="TreeGrafter"/>
</dbReference>
<organism evidence="2 3">
    <name type="scientific">Phrynocephalus forsythii</name>
    <dbReference type="NCBI Taxonomy" id="171643"/>
    <lineage>
        <taxon>Eukaryota</taxon>
        <taxon>Metazoa</taxon>
        <taxon>Chordata</taxon>
        <taxon>Craniata</taxon>
        <taxon>Vertebrata</taxon>
        <taxon>Euteleostomi</taxon>
        <taxon>Lepidosauria</taxon>
        <taxon>Squamata</taxon>
        <taxon>Bifurcata</taxon>
        <taxon>Unidentata</taxon>
        <taxon>Episquamata</taxon>
        <taxon>Toxicofera</taxon>
        <taxon>Iguania</taxon>
        <taxon>Acrodonta</taxon>
        <taxon>Agamidae</taxon>
        <taxon>Agaminae</taxon>
        <taxon>Phrynocephalus</taxon>
    </lineage>
</organism>
<accession>A0A9Q0XYS9</accession>
<feature type="compositionally biased region" description="Basic and acidic residues" evidence="1">
    <location>
        <begin position="1"/>
        <end position="16"/>
    </location>
</feature>
<evidence type="ECO:0000313" key="3">
    <source>
        <dbReference type="Proteomes" id="UP001142489"/>
    </source>
</evidence>
<dbReference type="EMBL" id="JAPFRF010000004">
    <property type="protein sequence ID" value="KAJ7335320.1"/>
    <property type="molecule type" value="Genomic_DNA"/>
</dbReference>
<feature type="region of interest" description="Disordered" evidence="1">
    <location>
        <begin position="1"/>
        <end position="22"/>
    </location>
</feature>
<dbReference type="GO" id="GO:0097186">
    <property type="term" value="P:amelogenesis"/>
    <property type="evidence" value="ECO:0007669"/>
    <property type="project" value="TreeGrafter"/>
</dbReference>
<dbReference type="GO" id="GO:0036305">
    <property type="term" value="P:ameloblast differentiation"/>
    <property type="evidence" value="ECO:0007669"/>
    <property type="project" value="TreeGrafter"/>
</dbReference>
<protein>
    <submittedName>
        <fullName evidence="2">Uncharacterized protein</fullName>
    </submittedName>
</protein>
<feature type="compositionally biased region" description="Polar residues" evidence="1">
    <location>
        <begin position="413"/>
        <end position="422"/>
    </location>
</feature>
<dbReference type="InterPro" id="IPR015673">
    <property type="entry name" value="Enamelin"/>
</dbReference>
<comment type="caution">
    <text evidence="2">The sequence shown here is derived from an EMBL/GenBank/DDBJ whole genome shotgun (WGS) entry which is preliminary data.</text>
</comment>
<feature type="region of interest" description="Disordered" evidence="1">
    <location>
        <begin position="34"/>
        <end position="58"/>
    </location>
</feature>
<dbReference type="AlphaFoldDB" id="A0A9Q0XYS9"/>
<sequence>MQKDTYHRGVQQEHKPYPSQDPWIYEKHLLDDDRQYKNPSYNPAQHHMHPGYSTETPANERVNLPYEEINQWTPGKGTLGPGTEYLKQVENIPYHTNGMFGQKDQYMENRGSNLPPQSTSLSQWGSQYGERNSWVPPMLGPSSQKETSSLYFNAYSTDFRRKSDDDIDDTGKSTRVSAPVSNVNVAGRRHYPDTARYSKDYPGEDRTITGPSPADHLCCADDSPVMKEGRPAPLRSAPQFRFPPWEETVSAAYSEGSHGKHARHAPSPAGIQSSFPFRMGKNHKEHLGAFPEGVVGLQKNLPCSKSKLSQDHVHETNCDTGLPPSQNTHDYGNSLRGDRHSSIPAGIMEERESRRELEEAAVKLIPEKSPEPQRIRSEAIAGENGRKEQHAALEIKRIPCFATWIKQYLSSTGAPSGDQQHNLLHGEAPFPTSRPNSLPPESKPISSTNPSHDDIEGKHLTFSALGEEWVERPDEATPDCLLLQNQMKHRDCFMKCCKPTGYPCKLTIVIPFRALMHQKIEIVHSCM</sequence>
<dbReference type="GO" id="GO:0030345">
    <property type="term" value="F:structural constituent of tooth enamel"/>
    <property type="evidence" value="ECO:0007669"/>
    <property type="project" value="TreeGrafter"/>
</dbReference>
<dbReference type="PANTHER" id="PTHR16784">
    <property type="entry name" value="ENAMELIN"/>
    <property type="match status" value="1"/>
</dbReference>
<keyword evidence="3" id="KW-1185">Reference proteome</keyword>
<dbReference type="PANTHER" id="PTHR16784:SF2">
    <property type="entry name" value="ENAMELIN"/>
    <property type="match status" value="1"/>
</dbReference>
<feature type="region of interest" description="Disordered" evidence="1">
    <location>
        <begin position="413"/>
        <end position="456"/>
    </location>
</feature>
<dbReference type="GO" id="GO:0070175">
    <property type="term" value="P:positive regulation of enamel mineralization"/>
    <property type="evidence" value="ECO:0007669"/>
    <property type="project" value="TreeGrafter"/>
</dbReference>
<feature type="region of interest" description="Disordered" evidence="1">
    <location>
        <begin position="193"/>
        <end position="215"/>
    </location>
</feature>
<reference evidence="2" key="1">
    <citation type="journal article" date="2023" name="DNA Res.">
        <title>Chromosome-level genome assembly of Phrynocephalus forsythii using third-generation DNA sequencing and Hi-C analysis.</title>
        <authorList>
            <person name="Qi Y."/>
            <person name="Zhao W."/>
            <person name="Zhao Y."/>
            <person name="Niu C."/>
            <person name="Cao S."/>
            <person name="Zhang Y."/>
        </authorList>
    </citation>
    <scope>NUCLEOTIDE SEQUENCE</scope>
    <source>
        <tissue evidence="2">Muscle</tissue>
    </source>
</reference>
<name>A0A9Q0XYS9_9SAUR</name>
<proteinExistence type="predicted"/>
<evidence type="ECO:0000256" key="1">
    <source>
        <dbReference type="SAM" id="MobiDB-lite"/>
    </source>
</evidence>
<dbReference type="Proteomes" id="UP001142489">
    <property type="component" value="Unassembled WGS sequence"/>
</dbReference>
<dbReference type="OrthoDB" id="9900243at2759"/>
<gene>
    <name evidence="2" type="ORF">JRQ81_013261</name>
</gene>
<feature type="compositionally biased region" description="Basic and acidic residues" evidence="1">
    <location>
        <begin position="193"/>
        <end position="207"/>
    </location>
</feature>
<evidence type="ECO:0000313" key="2">
    <source>
        <dbReference type="EMBL" id="KAJ7335320.1"/>
    </source>
</evidence>
<feature type="region of interest" description="Disordered" evidence="1">
    <location>
        <begin position="314"/>
        <end position="341"/>
    </location>
</feature>